<evidence type="ECO:0000259" key="10">
    <source>
        <dbReference type="PROSITE" id="PS50001"/>
    </source>
</evidence>
<dbReference type="InterPro" id="IPR036860">
    <property type="entry name" value="SH2_dom_sf"/>
</dbReference>
<evidence type="ECO:0000256" key="3">
    <source>
        <dbReference type="ARBA" id="ARBA00022490"/>
    </source>
</evidence>
<keyword evidence="5 7" id="KW-0727">SH2 domain</keyword>
<dbReference type="Proteomes" id="UP001108240">
    <property type="component" value="Unplaced"/>
</dbReference>
<evidence type="ECO:0000256" key="7">
    <source>
        <dbReference type="PROSITE-ProRule" id="PRU00191"/>
    </source>
</evidence>
<dbReference type="SUPFAM" id="SSF50729">
    <property type="entry name" value="PH domain-like"/>
    <property type="match status" value="1"/>
</dbReference>
<dbReference type="GO" id="GO:0005886">
    <property type="term" value="C:plasma membrane"/>
    <property type="evidence" value="ECO:0007669"/>
    <property type="project" value="TreeGrafter"/>
</dbReference>
<feature type="region of interest" description="Disordered" evidence="8">
    <location>
        <begin position="1"/>
        <end position="70"/>
    </location>
</feature>
<dbReference type="Pfam" id="PF00017">
    <property type="entry name" value="SH2"/>
    <property type="match status" value="1"/>
</dbReference>
<evidence type="ECO:0000256" key="5">
    <source>
        <dbReference type="ARBA" id="ARBA00022999"/>
    </source>
</evidence>
<dbReference type="Gene3D" id="3.30.505.10">
    <property type="entry name" value="SH2 domain"/>
    <property type="match status" value="1"/>
</dbReference>
<keyword evidence="12" id="KW-1185">Reference proteome</keyword>
<evidence type="ECO:0000256" key="4">
    <source>
        <dbReference type="ARBA" id="ARBA00022604"/>
    </source>
</evidence>
<keyword evidence="3" id="KW-0963">Cytoplasm</keyword>
<protein>
    <recommendedName>
        <fullName evidence="2">SHC-transforming protein 1</fullName>
    </recommendedName>
    <alternativeName>
        <fullName evidence="6">Src homology 2 domain-containing-transforming protein C1</fullName>
    </alternativeName>
</protein>
<reference evidence="11" key="2">
    <citation type="submission" date="2025-09" db="UniProtKB">
        <authorList>
            <consortium name="Ensembl"/>
        </authorList>
    </citation>
    <scope>IDENTIFICATION</scope>
</reference>
<feature type="region of interest" description="Disordered" evidence="8">
    <location>
        <begin position="95"/>
        <end position="148"/>
    </location>
</feature>
<evidence type="ECO:0000256" key="1">
    <source>
        <dbReference type="ARBA" id="ARBA00004496"/>
    </source>
</evidence>
<name>A0A9J8C2J8_CYPCA</name>
<dbReference type="SUPFAM" id="SSF55550">
    <property type="entry name" value="SH2 domain"/>
    <property type="match status" value="1"/>
</dbReference>
<dbReference type="PRINTS" id="PR00629">
    <property type="entry name" value="SHCPIDOMAIN"/>
</dbReference>
<dbReference type="Pfam" id="PF00640">
    <property type="entry name" value="PID"/>
    <property type="match status" value="1"/>
</dbReference>
<evidence type="ECO:0000256" key="8">
    <source>
        <dbReference type="SAM" id="MobiDB-lite"/>
    </source>
</evidence>
<dbReference type="InterPro" id="IPR011993">
    <property type="entry name" value="PH-like_dom_sf"/>
</dbReference>
<dbReference type="InterPro" id="IPR035676">
    <property type="entry name" value="SHC_SH2"/>
</dbReference>
<dbReference type="GeneTree" id="ENSGT00950000182870"/>
<evidence type="ECO:0000313" key="11">
    <source>
        <dbReference type="Ensembl" id="ENSCCRP00000159590.1"/>
    </source>
</evidence>
<dbReference type="CDD" id="cd09925">
    <property type="entry name" value="SH2_SHC"/>
    <property type="match status" value="1"/>
</dbReference>
<comment type="subcellular location">
    <subcellularLocation>
        <location evidence="1">Cytoplasm</location>
    </subcellularLocation>
</comment>
<dbReference type="PROSITE" id="PS01179">
    <property type="entry name" value="PID"/>
    <property type="match status" value="1"/>
</dbReference>
<keyword evidence="4" id="KW-0341">Growth regulation</keyword>
<feature type="domain" description="SH2" evidence="10">
    <location>
        <begin position="470"/>
        <end position="561"/>
    </location>
</feature>
<sequence>MELVPKTKYTPFRSDSFSSTDETASNPSLPSSAPLTPLTPPGIPPSLSSSSLTPILPSSSPRQAENSPTTLCSFFPRMGALRLGVSSTLLPGLKASSRPASIPGGHRGFGESPEDTRTSTANSSPPLPVLSLTAPSPPPRPPQDMNRLGGASRRARVEGGQLGGDEWTRHGSFVNKPTRGWLHSDSVVSTAGVSYTVRYMGCVEVMQSMRALDFNTRTQVTREAISVVCEAVPGAKGAQRRRKPSSRCLSSILGKSNLQFAGMTINLTVSTSSLNLLAIDCKQDTAEYVAYVAKDPVNQREGLAQEVISTIGQAFELRFKQYLKNPPKLVTPHDRMAPFDGLAWEEEEEDLPPPRDAPYYNNFPGKQPPPGGLVDMRNRPGHSTGATLPYGQPSQNDIHKQPLPPLPVGVKEGGLFDDPSYVNVDKPRLPVAANGNAHRDAFDMKPFDAALGVSGTVAPPLAEQLQNEPWFHGPISRRQAERLLTKDGDFLVRESSTTPGQYVLTGQQGGQPKHLLLVDPEGVVRTKDHRFESVSHLISYHKDNRLPIISAGSEVCLQQPVDRRA</sequence>
<dbReference type="GO" id="GO:0030971">
    <property type="term" value="F:receptor tyrosine kinase binding"/>
    <property type="evidence" value="ECO:0007669"/>
    <property type="project" value="TreeGrafter"/>
</dbReference>
<dbReference type="PRINTS" id="PR00401">
    <property type="entry name" value="SH2DOMAIN"/>
</dbReference>
<dbReference type="SMART" id="SM00252">
    <property type="entry name" value="SH2"/>
    <property type="match status" value="1"/>
</dbReference>
<evidence type="ECO:0000259" key="9">
    <source>
        <dbReference type="PROSITE" id="PS01179"/>
    </source>
</evidence>
<dbReference type="Gene3D" id="2.30.29.30">
    <property type="entry name" value="Pleckstrin-homology domain (PH domain)/Phosphotyrosine-binding domain (PTB)"/>
    <property type="match status" value="1"/>
</dbReference>
<organism evidence="11 12">
    <name type="scientific">Cyprinus carpio carpio</name>
    <dbReference type="NCBI Taxonomy" id="630221"/>
    <lineage>
        <taxon>Eukaryota</taxon>
        <taxon>Metazoa</taxon>
        <taxon>Chordata</taxon>
        <taxon>Craniata</taxon>
        <taxon>Vertebrata</taxon>
        <taxon>Euteleostomi</taxon>
        <taxon>Actinopterygii</taxon>
        <taxon>Neopterygii</taxon>
        <taxon>Teleostei</taxon>
        <taxon>Ostariophysi</taxon>
        <taxon>Cypriniformes</taxon>
        <taxon>Cyprinidae</taxon>
        <taxon>Cyprininae</taxon>
        <taxon>Cyprinus</taxon>
    </lineage>
</organism>
<dbReference type="GO" id="GO:0007169">
    <property type="term" value="P:cell surface receptor protein tyrosine kinase signaling pathway"/>
    <property type="evidence" value="ECO:0007669"/>
    <property type="project" value="TreeGrafter"/>
</dbReference>
<feature type="domain" description="PID" evidence="9">
    <location>
        <begin position="192"/>
        <end position="344"/>
    </location>
</feature>
<dbReference type="SMART" id="SM00462">
    <property type="entry name" value="PTB"/>
    <property type="match status" value="1"/>
</dbReference>
<accession>A0A9J8C2J8</accession>
<dbReference type="GO" id="GO:0005737">
    <property type="term" value="C:cytoplasm"/>
    <property type="evidence" value="ECO:0007669"/>
    <property type="project" value="UniProtKB-SubCell"/>
</dbReference>
<dbReference type="Ensembl" id="ENSCCRT00000183569.1">
    <property type="protein sequence ID" value="ENSCCRP00000159590.1"/>
    <property type="gene ID" value="ENSCCRG00000077812.1"/>
</dbReference>
<evidence type="ECO:0000313" key="12">
    <source>
        <dbReference type="Proteomes" id="UP001108240"/>
    </source>
</evidence>
<dbReference type="AlphaFoldDB" id="A0A9J8C2J8"/>
<evidence type="ECO:0000256" key="6">
    <source>
        <dbReference type="ARBA" id="ARBA00031530"/>
    </source>
</evidence>
<dbReference type="PROSITE" id="PS50001">
    <property type="entry name" value="SH2"/>
    <property type="match status" value="1"/>
</dbReference>
<feature type="compositionally biased region" description="Low complexity" evidence="8">
    <location>
        <begin position="45"/>
        <end position="61"/>
    </location>
</feature>
<evidence type="ECO:0000256" key="2">
    <source>
        <dbReference type="ARBA" id="ARBA00020297"/>
    </source>
</evidence>
<feature type="compositionally biased region" description="Low complexity" evidence="8">
    <location>
        <begin position="23"/>
        <end position="36"/>
    </location>
</feature>
<dbReference type="InterPro" id="IPR006020">
    <property type="entry name" value="PTB/PI_dom"/>
</dbReference>
<feature type="compositionally biased region" description="Polar residues" evidence="8">
    <location>
        <begin position="13"/>
        <end position="22"/>
    </location>
</feature>
<reference evidence="11" key="1">
    <citation type="submission" date="2025-08" db="UniProtKB">
        <authorList>
            <consortium name="Ensembl"/>
        </authorList>
    </citation>
    <scope>IDENTIFICATION</scope>
</reference>
<dbReference type="CDD" id="cd01209">
    <property type="entry name" value="PTB_Shc"/>
    <property type="match status" value="1"/>
</dbReference>
<dbReference type="InterPro" id="IPR051235">
    <property type="entry name" value="CEP152/SHC-Transforming"/>
</dbReference>
<proteinExistence type="predicted"/>
<dbReference type="InterPro" id="IPR000980">
    <property type="entry name" value="SH2"/>
</dbReference>
<dbReference type="FunFam" id="3.30.505.10:FF:000005">
    <property type="entry name" value="SHC-transforming protein 1 isoform 3"/>
    <property type="match status" value="1"/>
</dbReference>
<dbReference type="GO" id="GO:0035556">
    <property type="term" value="P:intracellular signal transduction"/>
    <property type="evidence" value="ECO:0007669"/>
    <property type="project" value="InterPro"/>
</dbReference>
<dbReference type="PANTHER" id="PTHR10337:SF2">
    <property type="entry name" value="SHC-TRANSFORMING PROTEIN 1"/>
    <property type="match status" value="1"/>
</dbReference>
<dbReference type="InterPro" id="IPR006019">
    <property type="entry name" value="PID_Shc-like"/>
</dbReference>
<dbReference type="PANTHER" id="PTHR10337">
    <property type="entry name" value="SHC TRANSFORMING PROTEIN"/>
    <property type="match status" value="1"/>
</dbReference>